<dbReference type="InterPro" id="IPR036691">
    <property type="entry name" value="Endo/exonu/phosph_ase_sf"/>
</dbReference>
<evidence type="ECO:0000313" key="1">
    <source>
        <dbReference type="EMBL" id="EGZ27182.1"/>
    </source>
</evidence>
<evidence type="ECO:0008006" key="3">
    <source>
        <dbReference type="Google" id="ProtNLM"/>
    </source>
</evidence>
<dbReference type="STRING" id="1094619.G4YLY7"/>
<dbReference type="Proteomes" id="UP000002640">
    <property type="component" value="Unassembled WGS sequence"/>
</dbReference>
<dbReference type="Gene3D" id="3.60.10.10">
    <property type="entry name" value="Endonuclease/exonuclease/phosphatase"/>
    <property type="match status" value="1"/>
</dbReference>
<feature type="non-terminal residue" evidence="1">
    <location>
        <position position="1"/>
    </location>
</feature>
<reference evidence="1 2" key="1">
    <citation type="journal article" date="2006" name="Science">
        <title>Phytophthora genome sequences uncover evolutionary origins and mechanisms of pathogenesis.</title>
        <authorList>
            <person name="Tyler B.M."/>
            <person name="Tripathy S."/>
            <person name="Zhang X."/>
            <person name="Dehal P."/>
            <person name="Jiang R.H."/>
            <person name="Aerts A."/>
            <person name="Arredondo F.D."/>
            <person name="Baxter L."/>
            <person name="Bensasson D."/>
            <person name="Beynon J.L."/>
            <person name="Chapman J."/>
            <person name="Damasceno C.M."/>
            <person name="Dorrance A.E."/>
            <person name="Dou D."/>
            <person name="Dickerman A.W."/>
            <person name="Dubchak I.L."/>
            <person name="Garbelotto M."/>
            <person name="Gijzen M."/>
            <person name="Gordon S.G."/>
            <person name="Govers F."/>
            <person name="Grunwald N.J."/>
            <person name="Huang W."/>
            <person name="Ivors K.L."/>
            <person name="Jones R.W."/>
            <person name="Kamoun S."/>
            <person name="Krampis K."/>
            <person name="Lamour K.H."/>
            <person name="Lee M.K."/>
            <person name="McDonald W.H."/>
            <person name="Medina M."/>
            <person name="Meijer H.J."/>
            <person name="Nordberg E.K."/>
            <person name="Maclean D.J."/>
            <person name="Ospina-Giraldo M.D."/>
            <person name="Morris P.F."/>
            <person name="Phuntumart V."/>
            <person name="Putnam N.H."/>
            <person name="Rash S."/>
            <person name="Rose J.K."/>
            <person name="Sakihama Y."/>
            <person name="Salamov A.A."/>
            <person name="Savidor A."/>
            <person name="Scheuring C.F."/>
            <person name="Smith B.M."/>
            <person name="Sobral B.W."/>
            <person name="Terry A."/>
            <person name="Torto-Alalibo T.A."/>
            <person name="Win J."/>
            <person name="Xu Z."/>
            <person name="Zhang H."/>
            <person name="Grigoriev I.V."/>
            <person name="Rokhsar D.S."/>
            <person name="Boore J.L."/>
        </authorList>
    </citation>
    <scope>NUCLEOTIDE SEQUENCE [LARGE SCALE GENOMIC DNA]</scope>
    <source>
        <strain evidence="1 2">P6497</strain>
    </source>
</reference>
<dbReference type="OMA" id="DRWYAND"/>
<evidence type="ECO:0000313" key="2">
    <source>
        <dbReference type="Proteomes" id="UP000002640"/>
    </source>
</evidence>
<gene>
    <name evidence="1" type="ORF">PHYSODRAFT_470948</name>
</gene>
<dbReference type="GeneID" id="20654027"/>
<sequence length="263" mass="29717">KPLMEQLWTPNFMATTATLDREEVYLFNIYAPTAVPLSEKFYESLAQITISAGTPIFVGGDFNCTQNGVQDRSYEPTANSHSSEAFATLVKRWRLHDSLGNALPDPTDPTALARFRDEQHTHRCTVHGGKPATSRLDRWYANDLARPWMTATQVDQDGLHSDHKGVLLHLRSPSNPLRIHKERRVFPVPAYAQKRADDAVLAELAALRRTLDTGALTALQSAELWDAAKHRIAIALLNATKAARRSKKNTYRKKIKRLYRQFD</sequence>
<protein>
    <recommendedName>
        <fullName evidence="3">Endonuclease/exonuclease/phosphatase domain-containing protein</fullName>
    </recommendedName>
</protein>
<dbReference type="SUPFAM" id="SSF56219">
    <property type="entry name" value="DNase I-like"/>
    <property type="match status" value="1"/>
</dbReference>
<dbReference type="AlphaFoldDB" id="G4YLY7"/>
<keyword evidence="2" id="KW-1185">Reference proteome</keyword>
<name>G4YLY7_PHYSP</name>
<accession>G4YLY7</accession>
<proteinExistence type="predicted"/>
<dbReference type="EMBL" id="JH159151">
    <property type="protein sequence ID" value="EGZ27182.1"/>
    <property type="molecule type" value="Genomic_DNA"/>
</dbReference>
<organism evidence="1 2">
    <name type="scientific">Phytophthora sojae (strain P6497)</name>
    <name type="common">Soybean stem and root rot agent</name>
    <name type="synonym">Phytophthora megasperma f. sp. glycines</name>
    <dbReference type="NCBI Taxonomy" id="1094619"/>
    <lineage>
        <taxon>Eukaryota</taxon>
        <taxon>Sar</taxon>
        <taxon>Stramenopiles</taxon>
        <taxon>Oomycota</taxon>
        <taxon>Peronosporomycetes</taxon>
        <taxon>Peronosporales</taxon>
        <taxon>Peronosporaceae</taxon>
        <taxon>Phytophthora</taxon>
    </lineage>
</organism>
<dbReference type="KEGG" id="psoj:PHYSODRAFT_470948"/>
<dbReference type="RefSeq" id="XP_009514457.1">
    <property type="nucleotide sequence ID" value="XM_009516162.1"/>
</dbReference>
<dbReference type="InParanoid" id="G4YLY7"/>